<dbReference type="EMBL" id="KU886225">
    <property type="protein sequence ID" value="ANH52237.1"/>
    <property type="molecule type" value="Genomic_DNA"/>
</dbReference>
<evidence type="ECO:0000313" key="3">
    <source>
        <dbReference type="Proteomes" id="UP000224360"/>
    </source>
</evidence>
<reference evidence="3" key="1">
    <citation type="submission" date="2016-03" db="EMBL/GenBank/DDBJ databases">
        <authorList>
            <person name="Sharma R."/>
            <person name="Jensen G.L."/>
            <person name="Kruger J.L."/>
            <person name="Esplin I.N.D."/>
            <person name="Jarvis T.M."/>
            <person name="Merrill B.D."/>
            <person name="Schoenhals J."/>
            <person name="Breakwell D.P."/>
            <person name="Hope S."/>
            <person name="Grose J.H."/>
        </authorList>
    </citation>
    <scope>NUCLEOTIDE SEQUENCE [LARGE SCALE GENOMIC DNA]</scope>
</reference>
<keyword evidence="1" id="KW-1133">Transmembrane helix</keyword>
<organism evidence="2 3">
    <name type="scientific">Erwinia phage vB_EamM_Deimos-Minion</name>
    <dbReference type="NCBI Taxonomy" id="1815986"/>
    <lineage>
        <taxon>Viruses</taxon>
        <taxon>Duplodnaviria</taxon>
        <taxon>Heunggongvirae</taxon>
        <taxon>Uroviricota</taxon>
        <taxon>Caudoviricetes</taxon>
        <taxon>Chimalliviridae</taxon>
        <taxon>Agricanvirus</taxon>
        <taxon>Agricanvirus deimos</taxon>
    </lineage>
</organism>
<protein>
    <submittedName>
        <fullName evidence="2">Uncharacterized protein</fullName>
    </submittedName>
</protein>
<keyword evidence="1" id="KW-0472">Membrane</keyword>
<name>A0A173GF05_9CAUD</name>
<evidence type="ECO:0000256" key="1">
    <source>
        <dbReference type="SAM" id="Phobius"/>
    </source>
</evidence>
<gene>
    <name evidence="2" type="ORF">DM_139</name>
</gene>
<keyword evidence="1" id="KW-0812">Transmembrane</keyword>
<sequence>MSTLLRELLSGPAIPFGLVIGILVWLLHVKLSNKSHRHVYDVVGHQLVNDIEHLCRELASPSDHRRYIKTDLPPQGDQINYLRKHIESHLKARVTKYIDAACYNDRTARRPRAKLHVKVVNLAHMGQGLEISFKLGRGIFTDHRTYFKPSTYAHVSLFFKDEVLSK</sequence>
<keyword evidence="3" id="KW-1185">Reference proteome</keyword>
<feature type="transmembrane region" description="Helical" evidence="1">
    <location>
        <begin position="12"/>
        <end position="29"/>
    </location>
</feature>
<dbReference type="Proteomes" id="UP000224360">
    <property type="component" value="Segment"/>
</dbReference>
<evidence type="ECO:0000313" key="2">
    <source>
        <dbReference type="EMBL" id="ANH52237.1"/>
    </source>
</evidence>
<accession>A0A173GF05</accession>
<proteinExistence type="predicted"/>